<dbReference type="PANTHER" id="PTHR21207:SF2">
    <property type="entry name" value="PARKIN COREGULATED GENE PROTEIN"/>
    <property type="match status" value="1"/>
</dbReference>
<dbReference type="InterPro" id="IPR016024">
    <property type="entry name" value="ARM-type_fold"/>
</dbReference>
<gene>
    <name evidence="2" type="ORF">EGYM00163_LOCUS10744</name>
</gene>
<dbReference type="GO" id="GO:0030544">
    <property type="term" value="F:Hsp70 protein binding"/>
    <property type="evidence" value="ECO:0007669"/>
    <property type="project" value="TreeGrafter"/>
</dbReference>
<evidence type="ECO:0000313" key="2">
    <source>
        <dbReference type="EMBL" id="CAE0799623.1"/>
    </source>
</evidence>
<dbReference type="Pfam" id="PF10274">
    <property type="entry name" value="ParcG"/>
    <property type="match status" value="1"/>
</dbReference>
<dbReference type="AlphaFoldDB" id="A0A7S4FKM6"/>
<dbReference type="InterPro" id="IPR019399">
    <property type="entry name" value="Parkin_co-regulated_protein"/>
</dbReference>
<feature type="region of interest" description="Disordered" evidence="1">
    <location>
        <begin position="1"/>
        <end position="95"/>
    </location>
</feature>
<proteinExistence type="predicted"/>
<dbReference type="SUPFAM" id="SSF48371">
    <property type="entry name" value="ARM repeat"/>
    <property type="match status" value="1"/>
</dbReference>
<reference evidence="2" key="1">
    <citation type="submission" date="2021-01" db="EMBL/GenBank/DDBJ databases">
        <authorList>
            <person name="Corre E."/>
            <person name="Pelletier E."/>
            <person name="Niang G."/>
            <person name="Scheremetjew M."/>
            <person name="Finn R."/>
            <person name="Kale V."/>
            <person name="Holt S."/>
            <person name="Cochrane G."/>
            <person name="Meng A."/>
            <person name="Brown T."/>
            <person name="Cohen L."/>
        </authorList>
    </citation>
    <scope>NUCLEOTIDE SEQUENCE</scope>
    <source>
        <strain evidence="2">CCMP1594</strain>
    </source>
</reference>
<protein>
    <recommendedName>
        <fullName evidence="3">Parkin co-regulated protein</fullName>
    </recommendedName>
</protein>
<dbReference type="PANTHER" id="PTHR21207">
    <property type="entry name" value="PARKIN COREGULATED GENE PROTEIN PARK2 COREGULATED"/>
    <property type="match status" value="1"/>
</dbReference>
<name>A0A7S4FKM6_9EUGL</name>
<evidence type="ECO:0000256" key="1">
    <source>
        <dbReference type="SAM" id="MobiDB-lite"/>
    </source>
</evidence>
<dbReference type="EMBL" id="HBJA01032233">
    <property type="protein sequence ID" value="CAE0799623.1"/>
    <property type="molecule type" value="Transcribed_RNA"/>
</dbReference>
<accession>A0A7S4FKM6</accession>
<sequence length="288" mass="32771">MEATIQPSLAGTRKDPTRKKYLPKSTESPFGDFPKEWKKKPAAGQTLAPEVKPALTETQQQFVKRHQGTGGSSSSLMQGKQPDQPPKPVAGAFKRRPIQPTEFRRFYERGDLPIQVKHCATGNKIDWKVDIEKLDYHHYLPIFFDGLREKEEPYRFLSQQGCFDLLEKGGSKILPTIPQLIIPIKTALNTRDAEIIVCMLKVLQQLVVSGELIGEALVPYYRQILPVFNLFKAQNHNSGDQIEYGQRKRAVLGDLIEETLQLFEIHGGEDAFINIKYMIPTYESYVLN</sequence>
<organism evidence="2">
    <name type="scientific">Eutreptiella gymnastica</name>
    <dbReference type="NCBI Taxonomy" id="73025"/>
    <lineage>
        <taxon>Eukaryota</taxon>
        <taxon>Discoba</taxon>
        <taxon>Euglenozoa</taxon>
        <taxon>Euglenida</taxon>
        <taxon>Spirocuta</taxon>
        <taxon>Euglenophyceae</taxon>
        <taxon>Eutreptiales</taxon>
        <taxon>Eutreptiaceae</taxon>
        <taxon>Eutreptiella</taxon>
    </lineage>
</organism>
<evidence type="ECO:0008006" key="3">
    <source>
        <dbReference type="Google" id="ProtNLM"/>
    </source>
</evidence>
<dbReference type="GO" id="GO:0051879">
    <property type="term" value="F:Hsp90 protein binding"/>
    <property type="evidence" value="ECO:0007669"/>
    <property type="project" value="TreeGrafter"/>
</dbReference>